<dbReference type="Proteomes" id="UP001231941">
    <property type="component" value="Unassembled WGS sequence"/>
</dbReference>
<evidence type="ECO:0000313" key="2">
    <source>
        <dbReference type="Proteomes" id="UP001231941"/>
    </source>
</evidence>
<accession>A0ABT9J4S0</accession>
<name>A0ABT9J4S0_9BACL</name>
<sequence>MIKALSFVVAIGVFISNSIINGESDSLLQKSKEPIELGDVFSDEEKAAEEARYKKFKEETKDLPQYNVETVLPTPFPGMIVTYGTDGHIHHILNPDGTDAGLSHFSDHGEGTLTDTVYDPIPTKMEPNTMIIYNKDLTYQIEKIEGRFIEIK</sequence>
<protein>
    <submittedName>
        <fullName evidence="1">Uncharacterized protein</fullName>
    </submittedName>
</protein>
<dbReference type="RefSeq" id="WP_305993926.1">
    <property type="nucleotide sequence ID" value="NZ_JAVAMP010000016.1"/>
</dbReference>
<keyword evidence="2" id="KW-1185">Reference proteome</keyword>
<dbReference type="EMBL" id="JAVAMP010000016">
    <property type="protein sequence ID" value="MDP5276619.1"/>
    <property type="molecule type" value="Genomic_DNA"/>
</dbReference>
<gene>
    <name evidence="1" type="ORF">Q5Y73_21225</name>
</gene>
<evidence type="ECO:0000313" key="1">
    <source>
        <dbReference type="EMBL" id="MDP5276619.1"/>
    </source>
</evidence>
<proteinExistence type="predicted"/>
<comment type="caution">
    <text evidence="1">The sequence shown here is derived from an EMBL/GenBank/DDBJ whole genome shotgun (WGS) entry which is preliminary data.</text>
</comment>
<organism evidence="1 2">
    <name type="scientific">Chengkuizengella axinellae</name>
    <dbReference type="NCBI Taxonomy" id="3064388"/>
    <lineage>
        <taxon>Bacteria</taxon>
        <taxon>Bacillati</taxon>
        <taxon>Bacillota</taxon>
        <taxon>Bacilli</taxon>
        <taxon>Bacillales</taxon>
        <taxon>Paenibacillaceae</taxon>
        <taxon>Chengkuizengella</taxon>
    </lineage>
</organism>
<reference evidence="1 2" key="1">
    <citation type="submission" date="2023-08" db="EMBL/GenBank/DDBJ databases">
        <authorList>
            <person name="Park J.-S."/>
        </authorList>
    </citation>
    <scope>NUCLEOTIDE SEQUENCE [LARGE SCALE GENOMIC DNA]</scope>
    <source>
        <strain evidence="1 2">2205SS18-9</strain>
    </source>
</reference>